<dbReference type="EMBL" id="JAMYQB010000008">
    <property type="protein sequence ID" value="MER9404825.1"/>
    <property type="molecule type" value="Genomic_DNA"/>
</dbReference>
<dbReference type="InterPro" id="IPR011042">
    <property type="entry name" value="6-blade_b-propeller_TolB-like"/>
</dbReference>
<feature type="signal peptide" evidence="1">
    <location>
        <begin position="1"/>
        <end position="23"/>
    </location>
</feature>
<organism evidence="2 3">
    <name type="scientific">Mesorhizobium caraganae</name>
    <dbReference type="NCBI Taxonomy" id="483206"/>
    <lineage>
        <taxon>Bacteria</taxon>
        <taxon>Pseudomonadati</taxon>
        <taxon>Pseudomonadota</taxon>
        <taxon>Alphaproteobacteria</taxon>
        <taxon>Hyphomicrobiales</taxon>
        <taxon>Phyllobacteriaceae</taxon>
        <taxon>Mesorhizobium</taxon>
    </lineage>
</organism>
<feature type="chain" id="PRO_5046671264" evidence="1">
    <location>
        <begin position="24"/>
        <end position="289"/>
    </location>
</feature>
<sequence length="289" mass="29953">MKTFIPSICFAAFGIALAPVAQAGEVWRASGFQQPESALFDAANNRIIVSNIVGNPGEADGNGYLSVLSPDGKTITQHWTDGMDAPKGSAISGGKLYVADITKVRVVDLASGKLVSTIAVPGAVFLNDVTSDRSGKIYVTDMLADAIYRIDGDKGELFVKDAKLASPNGVFADGDRLIVASWGKGIKPDFSTAEPGGLLSVDIASKAVTPLPGAQNLADLDGVVAIGDSIYATAYMTGTLYRCKIDGAPEVVAQFKPGSADIGTDGTRIFVPLMNEGEIAAVSFDGTSQ</sequence>
<reference evidence="2 3" key="1">
    <citation type="journal article" date="2024" name="Proc. Natl. Acad. Sci. U.S.A.">
        <title>The evolutionary genomics of adaptation to stress in wild rhizobium bacteria.</title>
        <authorList>
            <person name="Kehlet-Delgado H."/>
            <person name="Montoya A.P."/>
            <person name="Jensen K.T."/>
            <person name="Wendlandt C.E."/>
            <person name="Dexheimer C."/>
            <person name="Roberts M."/>
            <person name="Torres Martinez L."/>
            <person name="Friesen M.L."/>
            <person name="Griffitts J.S."/>
            <person name="Porter S.S."/>
        </authorList>
    </citation>
    <scope>NUCLEOTIDE SEQUENCE [LARGE SCALE GENOMIC DNA]</scope>
    <source>
        <strain evidence="2 3">M0641</strain>
    </source>
</reference>
<proteinExistence type="predicted"/>
<comment type="caution">
    <text evidence="2">The sequence shown here is derived from an EMBL/GenBank/DDBJ whole genome shotgun (WGS) entry which is preliminary data.</text>
</comment>
<evidence type="ECO:0000313" key="2">
    <source>
        <dbReference type="EMBL" id="MER9404825.1"/>
    </source>
</evidence>
<evidence type="ECO:0000256" key="1">
    <source>
        <dbReference type="SAM" id="SignalP"/>
    </source>
</evidence>
<dbReference type="RefSeq" id="WP_352557825.1">
    <property type="nucleotide sequence ID" value="NZ_JAMYQB010000008.1"/>
</dbReference>
<protein>
    <submittedName>
        <fullName evidence="2">ATP/GTP-binding protein</fullName>
    </submittedName>
</protein>
<keyword evidence="3" id="KW-1185">Reference proteome</keyword>
<accession>A0ABV1YYK7</accession>
<keyword evidence="1" id="KW-0732">Signal</keyword>
<gene>
    <name evidence="2" type="ORF">NKI36_12260</name>
</gene>
<evidence type="ECO:0000313" key="3">
    <source>
        <dbReference type="Proteomes" id="UP001433071"/>
    </source>
</evidence>
<dbReference type="SUPFAM" id="SSF63829">
    <property type="entry name" value="Calcium-dependent phosphotriesterase"/>
    <property type="match status" value="1"/>
</dbReference>
<dbReference type="Gene3D" id="2.120.10.30">
    <property type="entry name" value="TolB, C-terminal domain"/>
    <property type="match status" value="1"/>
</dbReference>
<dbReference type="Proteomes" id="UP001433071">
    <property type="component" value="Unassembled WGS sequence"/>
</dbReference>
<name>A0ABV1YYK7_9HYPH</name>